<dbReference type="AlphaFoldDB" id="A0A7W4YIR2"/>
<reference evidence="1 2" key="1">
    <citation type="submission" date="2020-08" db="EMBL/GenBank/DDBJ databases">
        <title>Sequencing the genomes of 1000 actinobacteria strains.</title>
        <authorList>
            <person name="Klenk H.-P."/>
        </authorList>
    </citation>
    <scope>NUCLEOTIDE SEQUENCE [LARGE SCALE GENOMIC DNA]</scope>
    <source>
        <strain evidence="1 2">DSM 20146</strain>
    </source>
</reference>
<dbReference type="Pfam" id="PF20317">
    <property type="entry name" value="HTH_60"/>
    <property type="match status" value="1"/>
</dbReference>
<organism evidence="1 2">
    <name type="scientific">Leifsonia aquatica</name>
    <name type="common">Corynebacterium aquaticum</name>
    <dbReference type="NCBI Taxonomy" id="144185"/>
    <lineage>
        <taxon>Bacteria</taxon>
        <taxon>Bacillati</taxon>
        <taxon>Actinomycetota</taxon>
        <taxon>Actinomycetes</taxon>
        <taxon>Micrococcales</taxon>
        <taxon>Microbacteriaceae</taxon>
        <taxon>Leifsonia</taxon>
    </lineage>
</organism>
<protein>
    <submittedName>
        <fullName evidence="1">Uncharacterized protein</fullName>
    </submittedName>
</protein>
<dbReference type="Proteomes" id="UP000538196">
    <property type="component" value="Unassembled WGS sequence"/>
</dbReference>
<keyword evidence="2" id="KW-1185">Reference proteome</keyword>
<dbReference type="RefSeq" id="WP_021763568.1">
    <property type="nucleotide sequence ID" value="NZ_JACHVP010000002.1"/>
</dbReference>
<comment type="caution">
    <text evidence="1">The sequence shown here is derived from an EMBL/GenBank/DDBJ whole genome shotgun (WGS) entry which is preliminary data.</text>
</comment>
<gene>
    <name evidence="1" type="ORF">FHX33_002331</name>
</gene>
<dbReference type="EMBL" id="JACHVP010000002">
    <property type="protein sequence ID" value="MBB2967568.1"/>
    <property type="molecule type" value="Genomic_DNA"/>
</dbReference>
<evidence type="ECO:0000313" key="2">
    <source>
        <dbReference type="Proteomes" id="UP000538196"/>
    </source>
</evidence>
<proteinExistence type="predicted"/>
<accession>A0A7W4YIR2</accession>
<sequence length="150" mass="16117">MTTQAFDPAAELKELLEAGAITEKALQAITGIRSERLEAFLDEHAGAPVGLSARPQVLSDDEIVRLSVLAGQLTEGMQVGDDERLRAIYESLTIDCRLTARNIADLAGLDAGDVDAVLRDPGSLPAEKKYRLALAGSHLINAVNLARRER</sequence>
<dbReference type="InterPro" id="IPR046930">
    <property type="entry name" value="HTH_60"/>
</dbReference>
<evidence type="ECO:0000313" key="1">
    <source>
        <dbReference type="EMBL" id="MBB2967568.1"/>
    </source>
</evidence>
<name>A0A7W4YIR2_LEIAQ</name>